<keyword evidence="3" id="KW-1185">Reference proteome</keyword>
<proteinExistence type="predicted"/>
<dbReference type="Gene3D" id="2.20.28.10">
    <property type="match status" value="1"/>
</dbReference>
<dbReference type="Proteomes" id="UP001595921">
    <property type="component" value="Unassembled WGS sequence"/>
</dbReference>
<dbReference type="Pfam" id="PF23458">
    <property type="entry name" value="DUF7130"/>
    <property type="match status" value="1"/>
</dbReference>
<dbReference type="AlphaFoldDB" id="A0ABD5PGR4"/>
<sequence>MAQSEGGTAEAFEDLELGEAVFDTDGTELGVIRGFDDAGFYVRVHENVESLHEETLSSSELGEAQLMWRCWECGEMGRIHSLPEECPSCGAGKEELYYWTED</sequence>
<dbReference type="InterPro" id="IPR055554">
    <property type="entry name" value="DUF7130"/>
</dbReference>
<dbReference type="EMBL" id="JBHSDS010000008">
    <property type="protein sequence ID" value="MFC4359845.1"/>
    <property type="molecule type" value="Genomic_DNA"/>
</dbReference>
<name>A0ABD5PGR4_9EURY</name>
<reference evidence="2 3" key="1">
    <citation type="journal article" date="2019" name="Int. J. Syst. Evol. Microbiol.">
        <title>The Global Catalogue of Microorganisms (GCM) 10K type strain sequencing project: providing services to taxonomists for standard genome sequencing and annotation.</title>
        <authorList>
            <consortium name="The Broad Institute Genomics Platform"/>
            <consortium name="The Broad Institute Genome Sequencing Center for Infectious Disease"/>
            <person name="Wu L."/>
            <person name="Ma J."/>
        </authorList>
    </citation>
    <scope>NUCLEOTIDE SEQUENCE [LARGE SCALE GENOMIC DNA]</scope>
    <source>
        <strain evidence="2 3">CGMCC 1.12553</strain>
    </source>
</reference>
<protein>
    <submittedName>
        <fullName evidence="2">Rubredoxin-like domain-containing protein</fullName>
    </submittedName>
</protein>
<accession>A0ABD5PGR4</accession>
<comment type="caution">
    <text evidence="2">The sequence shown here is derived from an EMBL/GenBank/DDBJ whole genome shotgun (WGS) entry which is preliminary data.</text>
</comment>
<dbReference type="SUPFAM" id="SSF57802">
    <property type="entry name" value="Rubredoxin-like"/>
    <property type="match status" value="1"/>
</dbReference>
<evidence type="ECO:0000313" key="2">
    <source>
        <dbReference type="EMBL" id="MFC4359845.1"/>
    </source>
</evidence>
<evidence type="ECO:0000313" key="3">
    <source>
        <dbReference type="Proteomes" id="UP001595921"/>
    </source>
</evidence>
<gene>
    <name evidence="2" type="ORF">ACFO0N_18015</name>
</gene>
<feature type="domain" description="DUF7130" evidence="1">
    <location>
        <begin position="17"/>
        <end position="102"/>
    </location>
</feature>
<evidence type="ECO:0000259" key="1">
    <source>
        <dbReference type="Pfam" id="PF23458"/>
    </source>
</evidence>
<dbReference type="RefSeq" id="WP_267621157.1">
    <property type="nucleotide sequence ID" value="NZ_JAODIW010000006.1"/>
</dbReference>
<organism evidence="2 3">
    <name type="scientific">Halobium salinum</name>
    <dbReference type="NCBI Taxonomy" id="1364940"/>
    <lineage>
        <taxon>Archaea</taxon>
        <taxon>Methanobacteriati</taxon>
        <taxon>Methanobacteriota</taxon>
        <taxon>Stenosarchaea group</taxon>
        <taxon>Halobacteria</taxon>
        <taxon>Halobacteriales</taxon>
        <taxon>Haloferacaceae</taxon>
        <taxon>Halobium</taxon>
    </lineage>
</organism>